<gene>
    <name evidence="1" type="ORF">O0I10_006272</name>
</gene>
<dbReference type="GeneID" id="83213683"/>
<dbReference type="RefSeq" id="XP_058342914.1">
    <property type="nucleotide sequence ID" value="XM_058486302.1"/>
</dbReference>
<sequence>MTYSFWTDLCKQPVLKASSQQYAELVYESTIQLHQSLEPIWSALDRRAIGLTKCANFASALRDARVMQHLSPSSALGYIREADIYSEQGRQCQVIRVCNKGLRSVDPMDTHYDDLKRAKIDAEERQDTRIDFISELPLDIVTTTLIPMIADGRPLHSFNQPPYLDVSNVWRHRIIECLGGLHYQTGDDDEDELSDITKFARHVTLLEVVGYSNGTWLDDLLRYDNFCSLKKLCIDGCSPNYVGQLVSSLGSISRTLTHFELEQDGGTTLPIGNILATCPNLVFLRLTNLCATDISSLPMTTWPKLTSFTIISNNMITSNEVMAIGKRFPSLKQLQFSPCEDMDSTRIVLDYYPSMNNLSLIEHGAGAGCNIAFNDDGSRREDEAIRRLSINMNNVNHALWGSLVDILRQHHHTLEDINYHADASNMREGIYNIEFVRLKKLYLRNSGWWIPHNAPMLEELGIQCFTADTKRLVSDTAPLPQNLRKLQLDLFPLQYRGTEPFARYLNRYANHAQLKELVIAFASTIDIDNVLGAILHLGQLERLMIRFTVDFIEMADFVDGLIKGCPNLSRLGIRSRNAPSAYSMSILKRLKHLNELEFSIMDMDDDDAFWHAIQTFSQLKCIHIYPSNATNMHRLRCLYQQRPDLKIVAKRW</sequence>
<protein>
    <recommendedName>
        <fullName evidence="3">F-box domain-containing protein</fullName>
    </recommendedName>
</protein>
<name>A0AAD7V5I6_9FUNG</name>
<dbReference type="InterPro" id="IPR053197">
    <property type="entry name" value="F-box_SCFL_complex_component"/>
</dbReference>
<evidence type="ECO:0008006" key="3">
    <source>
        <dbReference type="Google" id="ProtNLM"/>
    </source>
</evidence>
<comment type="caution">
    <text evidence="1">The sequence shown here is derived from an EMBL/GenBank/DDBJ whole genome shotgun (WGS) entry which is preliminary data.</text>
</comment>
<dbReference type="AlphaFoldDB" id="A0AAD7V5I6"/>
<dbReference type="EMBL" id="JARTCD010000027">
    <property type="protein sequence ID" value="KAJ8658001.1"/>
    <property type="molecule type" value="Genomic_DNA"/>
</dbReference>
<evidence type="ECO:0000313" key="2">
    <source>
        <dbReference type="Proteomes" id="UP001234581"/>
    </source>
</evidence>
<accession>A0AAD7V5I6</accession>
<keyword evidence="2" id="KW-1185">Reference proteome</keyword>
<evidence type="ECO:0000313" key="1">
    <source>
        <dbReference type="EMBL" id="KAJ8658001.1"/>
    </source>
</evidence>
<dbReference type="InterPro" id="IPR032675">
    <property type="entry name" value="LRR_dom_sf"/>
</dbReference>
<organism evidence="1 2">
    <name type="scientific">Lichtheimia ornata</name>
    <dbReference type="NCBI Taxonomy" id="688661"/>
    <lineage>
        <taxon>Eukaryota</taxon>
        <taxon>Fungi</taxon>
        <taxon>Fungi incertae sedis</taxon>
        <taxon>Mucoromycota</taxon>
        <taxon>Mucoromycotina</taxon>
        <taxon>Mucoromycetes</taxon>
        <taxon>Mucorales</taxon>
        <taxon>Lichtheimiaceae</taxon>
        <taxon>Lichtheimia</taxon>
    </lineage>
</organism>
<dbReference type="SUPFAM" id="SSF52058">
    <property type="entry name" value="L domain-like"/>
    <property type="match status" value="1"/>
</dbReference>
<reference evidence="1 2" key="1">
    <citation type="submission" date="2023-03" db="EMBL/GenBank/DDBJ databases">
        <title>Genome sequence of Lichtheimia ornata CBS 291.66.</title>
        <authorList>
            <person name="Mohabir J.T."/>
            <person name="Shea T.P."/>
            <person name="Kurbessoian T."/>
            <person name="Berby B."/>
            <person name="Fontaine J."/>
            <person name="Livny J."/>
            <person name="Gnirke A."/>
            <person name="Stajich J.E."/>
            <person name="Cuomo C.A."/>
        </authorList>
    </citation>
    <scope>NUCLEOTIDE SEQUENCE [LARGE SCALE GENOMIC DNA]</scope>
    <source>
        <strain evidence="1">CBS 291.66</strain>
    </source>
</reference>
<dbReference type="Proteomes" id="UP001234581">
    <property type="component" value="Unassembled WGS sequence"/>
</dbReference>
<dbReference type="PANTHER" id="PTHR34223">
    <property type="entry name" value="OS11G0201299 PROTEIN"/>
    <property type="match status" value="1"/>
</dbReference>
<dbReference type="PANTHER" id="PTHR34223:SF51">
    <property type="entry name" value="OS06G0556300 PROTEIN"/>
    <property type="match status" value="1"/>
</dbReference>
<dbReference type="Gene3D" id="3.80.10.10">
    <property type="entry name" value="Ribonuclease Inhibitor"/>
    <property type="match status" value="1"/>
</dbReference>
<proteinExistence type="predicted"/>